<evidence type="ECO:0000313" key="4">
    <source>
        <dbReference type="Proteomes" id="UP000000390"/>
    </source>
</evidence>
<dbReference type="eggNOG" id="arCOG02487">
    <property type="taxonomic scope" value="Archaea"/>
</dbReference>
<name>D8JA48_HALJB</name>
<evidence type="ECO:0000256" key="1">
    <source>
        <dbReference type="SAM" id="MobiDB-lite"/>
    </source>
</evidence>
<reference evidence="3 5" key="2">
    <citation type="journal article" date="2014" name="PLoS Genet.">
        <title>Phylogenetically driven sequencing of extremely halophilic archaea reveals strategies for static and dynamic osmo-response.</title>
        <authorList>
            <person name="Becker E.A."/>
            <person name="Seitzer P.M."/>
            <person name="Tritt A."/>
            <person name="Larsen D."/>
            <person name="Krusor M."/>
            <person name="Yao A.I."/>
            <person name="Wu D."/>
            <person name="Madern D."/>
            <person name="Eisen J.A."/>
            <person name="Darling A.E."/>
            <person name="Facciotti M.T."/>
        </authorList>
    </citation>
    <scope>NUCLEOTIDE SEQUENCE [LARGE SCALE GENOMIC DNA]</scope>
    <source>
        <strain evidence="3">B3</strain>
        <strain evidence="5">DSM 18796 / CECT 7217 / JCM 14584 / KCTC 4019 / B3</strain>
    </source>
</reference>
<dbReference type="RefSeq" id="WP_008414748.1">
    <property type="nucleotide sequence ID" value="NC_014297.1"/>
</dbReference>
<dbReference type="OrthoDB" id="274486at2157"/>
<dbReference type="PATRIC" id="fig|795797.18.peg.1178"/>
<dbReference type="AlphaFoldDB" id="D8JA48"/>
<protein>
    <submittedName>
        <fullName evidence="2">Uncharacterized protein</fullName>
    </submittedName>
</protein>
<feature type="region of interest" description="Disordered" evidence="1">
    <location>
        <begin position="211"/>
        <end position="259"/>
    </location>
</feature>
<dbReference type="Proteomes" id="UP000011645">
    <property type="component" value="Unassembled WGS sequence"/>
</dbReference>
<evidence type="ECO:0000313" key="2">
    <source>
        <dbReference type="EMBL" id="ADJ14570.1"/>
    </source>
</evidence>
<organism evidence="2 4">
    <name type="scientific">Halalkalicoccus jeotgali (strain DSM 18796 / CECT 7217 / JCM 14584 / KCTC 4019 / B3)</name>
    <dbReference type="NCBI Taxonomy" id="795797"/>
    <lineage>
        <taxon>Archaea</taxon>
        <taxon>Methanobacteriati</taxon>
        <taxon>Methanobacteriota</taxon>
        <taxon>Stenosarchaea group</taxon>
        <taxon>Halobacteria</taxon>
        <taxon>Halobacteriales</taxon>
        <taxon>Halococcaceae</taxon>
        <taxon>Halalkalicoccus</taxon>
    </lineage>
</organism>
<dbReference type="STRING" id="795797.HacjB3_05895"/>
<reference evidence="2 4" key="1">
    <citation type="journal article" date="2010" name="J. Bacteriol.">
        <title>Complete genome sequence of Halalkalicoccus jeotgali B3(T), an extremely halophilic archaeon.</title>
        <authorList>
            <person name="Roh S.W."/>
            <person name="Nam Y.D."/>
            <person name="Nam S.H."/>
            <person name="Choi S.H."/>
            <person name="Park H.S."/>
            <person name="Bae J.W."/>
        </authorList>
    </citation>
    <scope>NUCLEOTIDE SEQUENCE [LARGE SCALE GENOMIC DNA]</scope>
    <source>
        <strain evidence="2">B3</strain>
        <strain evidence="4">DSM 18796 / CECT 7217 / JCM 14584 / KCTC 4019 / B3</strain>
    </source>
</reference>
<dbReference type="Gene3D" id="2.60.40.10">
    <property type="entry name" value="Immunoglobulins"/>
    <property type="match status" value="1"/>
</dbReference>
<keyword evidence="5" id="KW-1185">Reference proteome</keyword>
<dbReference type="KEGG" id="hje:HacjB3_05895"/>
<dbReference type="EMBL" id="CP002062">
    <property type="protein sequence ID" value="ADJ14570.1"/>
    <property type="molecule type" value="Genomic_DNA"/>
</dbReference>
<feature type="compositionally biased region" description="Acidic residues" evidence="1">
    <location>
        <begin position="227"/>
        <end position="253"/>
    </location>
</feature>
<dbReference type="Gene3D" id="2.60.40.1120">
    <property type="entry name" value="Carboxypeptidase-like, regulatory domain"/>
    <property type="match status" value="1"/>
</dbReference>
<sequence>MVRRDSESDGTHHRRTVLKAGLVATTGVAGLSTAGFAQNDGSSEDHVITLTVVDQDGNPLQGEVAIFEGNHGDIVDDRELDENGQATWEVSREGQYSYDYIRSGYEMVSEDTTFEVDGGTEVTVEMRKEDWEVGDNTITVTALDEETGKPVEGARVELVGGLPGPAESVDRGETNAEGVYEATVPAVMQAVSVDLVDGYYGDSALVDLSEGDAEVTIELTPASGSDDGGEDSEGDESPADGEDSSEADSDDSVDCEKRT</sequence>
<accession>D8JA48</accession>
<dbReference type="Proteomes" id="UP000000390">
    <property type="component" value="Chromosome"/>
</dbReference>
<gene>
    <name evidence="2" type="ordered locus">HacjB3_05895</name>
    <name evidence="3" type="ORF">C497_04267</name>
</gene>
<evidence type="ECO:0000313" key="5">
    <source>
        <dbReference type="Proteomes" id="UP000011645"/>
    </source>
</evidence>
<dbReference type="EMBL" id="AOHV01000012">
    <property type="protein sequence ID" value="ELY39942.1"/>
    <property type="molecule type" value="Genomic_DNA"/>
</dbReference>
<dbReference type="GeneID" id="9418984"/>
<dbReference type="InterPro" id="IPR013783">
    <property type="entry name" value="Ig-like_fold"/>
</dbReference>
<dbReference type="HOGENOM" id="CLU_1072018_0_0_2"/>
<proteinExistence type="predicted"/>
<evidence type="ECO:0000313" key="3">
    <source>
        <dbReference type="EMBL" id="ELY39942.1"/>
    </source>
</evidence>